<dbReference type="AlphaFoldDB" id="A0A1T5JAH7"/>
<feature type="signal peptide" evidence="1">
    <location>
        <begin position="1"/>
        <end position="19"/>
    </location>
</feature>
<accession>A0A1T5JAH7</accession>
<keyword evidence="3" id="KW-1185">Reference proteome</keyword>
<dbReference type="Proteomes" id="UP000190961">
    <property type="component" value="Unassembled WGS sequence"/>
</dbReference>
<dbReference type="STRING" id="688867.SAMN05660236_0918"/>
<feature type="chain" id="PRO_5013046806" description="DUF4595 domain-containing protein" evidence="1">
    <location>
        <begin position="20"/>
        <end position="205"/>
    </location>
</feature>
<evidence type="ECO:0000313" key="2">
    <source>
        <dbReference type="EMBL" id="SKC48415.1"/>
    </source>
</evidence>
<dbReference type="OrthoDB" id="1116634at2"/>
<evidence type="ECO:0000256" key="1">
    <source>
        <dbReference type="SAM" id="SignalP"/>
    </source>
</evidence>
<proteinExistence type="predicted"/>
<dbReference type="RefSeq" id="WP_079685505.1">
    <property type="nucleotide sequence ID" value="NZ_FUZU01000001.1"/>
</dbReference>
<name>A0A1T5JAH7_9BACT</name>
<evidence type="ECO:0008006" key="4">
    <source>
        <dbReference type="Google" id="ProtNLM"/>
    </source>
</evidence>
<dbReference type="PROSITE" id="PS51257">
    <property type="entry name" value="PROKAR_LIPOPROTEIN"/>
    <property type="match status" value="1"/>
</dbReference>
<keyword evidence="1" id="KW-0732">Signal</keyword>
<sequence>MKLHYLIIALFALSFSACSDDDKECDCGNPSDSYLPLRIGNYWEFESLPEPSKMYMRTEVTRTADLDGRTYYELISTSQVEDENTNYRDTTYYRVDSRGYVYTRKKNVATEINIMRLFGNNGDQWTSETSYDEEAVITLSLVDDLAIGEKNIDDCKAYSFDIEQWADEEYTIYLAPGIGFVKNFSGWGLGSQLTKASVNGKVYTF</sequence>
<gene>
    <name evidence="2" type="ORF">SAMN05660236_0918</name>
</gene>
<evidence type="ECO:0000313" key="3">
    <source>
        <dbReference type="Proteomes" id="UP000190961"/>
    </source>
</evidence>
<reference evidence="2 3" key="1">
    <citation type="submission" date="2017-02" db="EMBL/GenBank/DDBJ databases">
        <authorList>
            <person name="Peterson S.W."/>
        </authorList>
    </citation>
    <scope>NUCLEOTIDE SEQUENCE [LARGE SCALE GENOMIC DNA]</scope>
    <source>
        <strain evidence="2 3">DSM 25262</strain>
    </source>
</reference>
<protein>
    <recommendedName>
        <fullName evidence="4">DUF4595 domain-containing protein</fullName>
    </recommendedName>
</protein>
<organism evidence="2 3">
    <name type="scientific">Ohtaekwangia koreensis</name>
    <dbReference type="NCBI Taxonomy" id="688867"/>
    <lineage>
        <taxon>Bacteria</taxon>
        <taxon>Pseudomonadati</taxon>
        <taxon>Bacteroidota</taxon>
        <taxon>Cytophagia</taxon>
        <taxon>Cytophagales</taxon>
        <taxon>Fulvivirgaceae</taxon>
        <taxon>Ohtaekwangia</taxon>
    </lineage>
</organism>
<dbReference type="EMBL" id="FUZU01000001">
    <property type="protein sequence ID" value="SKC48415.1"/>
    <property type="molecule type" value="Genomic_DNA"/>
</dbReference>